<dbReference type="InterPro" id="IPR046867">
    <property type="entry name" value="AldOxase/xan_DH_MoCoBD2"/>
</dbReference>
<evidence type="ECO:0000256" key="6">
    <source>
        <dbReference type="ARBA" id="ARBA00022982"/>
    </source>
</evidence>
<dbReference type="Gene3D" id="3.90.1170.50">
    <property type="entry name" value="Aldehyde oxidase/xanthine dehydrogenase, a/b hammerhead"/>
    <property type="match status" value="1"/>
</dbReference>
<evidence type="ECO:0000259" key="10">
    <source>
        <dbReference type="PROSITE" id="PS51007"/>
    </source>
</evidence>
<dbReference type="InterPro" id="IPR036909">
    <property type="entry name" value="Cyt_c-like_dom_sf"/>
</dbReference>
<dbReference type="Gene3D" id="3.30.365.10">
    <property type="entry name" value="Aldehyde oxidase/xanthine dehydrogenase, molybdopterin binding domain"/>
    <property type="match status" value="4"/>
</dbReference>
<dbReference type="InterPro" id="IPR009056">
    <property type="entry name" value="Cyt_c-like_dom"/>
</dbReference>
<evidence type="ECO:0000313" key="12">
    <source>
        <dbReference type="Proteomes" id="UP000196655"/>
    </source>
</evidence>
<accession>A0A211ZHF6</accession>
<keyword evidence="12" id="KW-1185">Reference proteome</keyword>
<dbReference type="Pfam" id="PF13442">
    <property type="entry name" value="Cytochrome_CBB3"/>
    <property type="match status" value="1"/>
</dbReference>
<evidence type="ECO:0000256" key="8">
    <source>
        <dbReference type="PROSITE-ProRule" id="PRU00433"/>
    </source>
</evidence>
<dbReference type="OrthoDB" id="9767994at2"/>
<feature type="compositionally biased region" description="Low complexity" evidence="9">
    <location>
        <begin position="741"/>
        <end position="750"/>
    </location>
</feature>
<keyword evidence="2" id="KW-0813">Transport</keyword>
<evidence type="ECO:0000256" key="4">
    <source>
        <dbReference type="ARBA" id="ARBA00022660"/>
    </source>
</evidence>
<proteinExistence type="predicted"/>
<dbReference type="PANTHER" id="PTHR47495:SF1">
    <property type="entry name" value="BLL3820 PROTEIN"/>
    <property type="match status" value="1"/>
</dbReference>
<comment type="caution">
    <text evidence="11">The sequence shown here is derived from an EMBL/GenBank/DDBJ whole genome shotgun (WGS) entry which is preliminary data.</text>
</comment>
<evidence type="ECO:0000256" key="9">
    <source>
        <dbReference type="SAM" id="MobiDB-lite"/>
    </source>
</evidence>
<dbReference type="InterPro" id="IPR000674">
    <property type="entry name" value="Ald_Oxase/Xan_DH_a/b"/>
</dbReference>
<name>A0A211ZHF6_9PROT</name>
<evidence type="ECO:0000256" key="3">
    <source>
        <dbReference type="ARBA" id="ARBA00022617"/>
    </source>
</evidence>
<dbReference type="InterPro" id="IPR036856">
    <property type="entry name" value="Ald_Oxase/Xan_DH_a/b_sf"/>
</dbReference>
<dbReference type="InterPro" id="IPR008168">
    <property type="entry name" value="Cyt_C_IC"/>
</dbReference>
<keyword evidence="4" id="KW-0679">Respiratory chain</keyword>
<dbReference type="Proteomes" id="UP000196655">
    <property type="component" value="Unassembled WGS sequence"/>
</dbReference>
<dbReference type="GO" id="GO:0016491">
    <property type="term" value="F:oxidoreductase activity"/>
    <property type="evidence" value="ECO:0007669"/>
    <property type="project" value="InterPro"/>
</dbReference>
<dbReference type="SMART" id="SM01008">
    <property type="entry name" value="Ald_Xan_dh_C"/>
    <property type="match status" value="1"/>
</dbReference>
<feature type="domain" description="Cytochrome c" evidence="10">
    <location>
        <begin position="800"/>
        <end position="903"/>
    </location>
</feature>
<feature type="domain" description="Cytochrome c" evidence="10">
    <location>
        <begin position="1078"/>
        <end position="1166"/>
    </location>
</feature>
<dbReference type="Pfam" id="PF00034">
    <property type="entry name" value="Cytochrom_C"/>
    <property type="match status" value="1"/>
</dbReference>
<dbReference type="GO" id="GO:0005506">
    <property type="term" value="F:iron ion binding"/>
    <property type="evidence" value="ECO:0007669"/>
    <property type="project" value="InterPro"/>
</dbReference>
<dbReference type="AlphaFoldDB" id="A0A211ZHF6"/>
<keyword evidence="6" id="KW-0249">Electron transport</keyword>
<dbReference type="RefSeq" id="WP_088153773.1">
    <property type="nucleotide sequence ID" value="NZ_NHON01000055.1"/>
</dbReference>
<protein>
    <submittedName>
        <fullName evidence="11">Aldehyde dehydrogenase</fullName>
    </submittedName>
</protein>
<dbReference type="InterPro" id="IPR008274">
    <property type="entry name" value="AldOxase/xan_DH_MoCoBD1"/>
</dbReference>
<evidence type="ECO:0000256" key="1">
    <source>
        <dbReference type="ARBA" id="ARBA00001926"/>
    </source>
</evidence>
<organism evidence="11 12">
    <name type="scientific">Inquilinus limosus</name>
    <dbReference type="NCBI Taxonomy" id="171674"/>
    <lineage>
        <taxon>Bacteria</taxon>
        <taxon>Pseudomonadati</taxon>
        <taxon>Pseudomonadota</taxon>
        <taxon>Alphaproteobacteria</taxon>
        <taxon>Rhodospirillales</taxon>
        <taxon>Rhodospirillaceae</taxon>
        <taxon>Inquilinus</taxon>
    </lineage>
</organism>
<dbReference type="Pfam" id="PF20256">
    <property type="entry name" value="MoCoBD_2"/>
    <property type="match status" value="2"/>
</dbReference>
<dbReference type="PRINTS" id="PR00605">
    <property type="entry name" value="CYTCHROMECIC"/>
</dbReference>
<keyword evidence="5 8" id="KW-0479">Metal-binding</keyword>
<dbReference type="GO" id="GO:0009055">
    <property type="term" value="F:electron transfer activity"/>
    <property type="evidence" value="ECO:0007669"/>
    <property type="project" value="InterPro"/>
</dbReference>
<dbReference type="Pfam" id="PF02738">
    <property type="entry name" value="MoCoBD_1"/>
    <property type="match status" value="1"/>
</dbReference>
<dbReference type="SUPFAM" id="SSF46626">
    <property type="entry name" value="Cytochrome c"/>
    <property type="match status" value="3"/>
</dbReference>
<dbReference type="SUPFAM" id="SSF56003">
    <property type="entry name" value="Molybdenum cofactor-binding domain"/>
    <property type="match status" value="2"/>
</dbReference>
<evidence type="ECO:0000313" key="11">
    <source>
        <dbReference type="EMBL" id="OWJ64547.1"/>
    </source>
</evidence>
<keyword evidence="7 8" id="KW-0408">Iron</keyword>
<evidence type="ECO:0000256" key="5">
    <source>
        <dbReference type="ARBA" id="ARBA00022723"/>
    </source>
</evidence>
<dbReference type="PANTHER" id="PTHR47495">
    <property type="entry name" value="ALDEHYDE DEHYDROGENASE"/>
    <property type="match status" value="1"/>
</dbReference>
<dbReference type="EMBL" id="NHON01000055">
    <property type="protein sequence ID" value="OWJ64547.1"/>
    <property type="molecule type" value="Genomic_DNA"/>
</dbReference>
<dbReference type="GO" id="GO:0020037">
    <property type="term" value="F:heme binding"/>
    <property type="evidence" value="ECO:0007669"/>
    <property type="project" value="InterPro"/>
</dbReference>
<keyword evidence="3 8" id="KW-0349">Heme</keyword>
<gene>
    <name evidence="11" type="ORF">BWR60_24210</name>
</gene>
<reference evidence="12" key="1">
    <citation type="submission" date="2017-05" db="EMBL/GenBank/DDBJ databases">
        <authorList>
            <person name="Macchi M."/>
            <person name="Festa S."/>
            <person name="Coppotelli B.M."/>
            <person name="Morelli I.S."/>
        </authorList>
    </citation>
    <scope>NUCLEOTIDE SEQUENCE [LARGE SCALE GENOMIC DNA]</scope>
    <source>
        <strain evidence="12">I</strain>
    </source>
</reference>
<sequence length="1184" mass="125761">MTPSALARLTAVELLEVADTLLVYRRAGDGVEPFICLSAADDIIGYCGHVDLGQGIRTALTQIVAEELDVPPGAVEMVLGDTARVPNQGPTIASDSIQHTAVPLRRAAAQARAALLARAAGRLGVPVADLRVEDGLIGTEGGNHRLAYGELLAGERIRLELDEGHPVKPVAEYRIVGRPQPRVDIPAKVAGQAVFVHDLRVDGMVHGRVVRPPYAGVDHGPFVGTSLVAVDEGSVAHLPGFIAVVAIGDFVGVVAEREEQAIAAAGALQVEWKPVPTLPDLDDLATALRANPSTPRRVEDRGDVEAALARSATRLTRRYVWPYQMHGSIGPSCAVADIGPGGARVWAGTQNPHPLRADIARLLDLPEAAVDLVRMEAAGCYGRNCADDVAADAALLSRAVGRPVRVQLTREQEHLWEPKGTAQLMEVDGGLDAAGDAIAYDYQSRYPSNGAPTLALLLTGKVPPVPQVVEMGDRTSIPPYDYANRRVTIHDMPPIVRASWLRGVSALPNTFAHESWIDEAAAAAQVDPVEYRLRYLRDPRARDLVEQTAAEAGWVPRTRWGTEGGEGDILRGRGFAYALYVHSKFPGYGAAWSAWVADVEVNRATGEVAVTRIVNGHDAGLMINPAGVQHQIHGNIVQSISRATREEVQFESGLPAVRDWGGYPIVGFPDVPPIHTLMVERPDQPPLGAGESASVPSAAAIANAIYDACGIRFREPPFTPEKVKEALAREGMLAPPPSAQASTPLAGLTAPPAPRRSGRGWKAWLLGAGAVMAGAMAAAMPWRPEIAPIARPDPSVYSAETIERGRQLAALGDCAVCHTGPDGVVNAGGHAMATPFGTVYSTNLTPDPETGVGAWSYPAFERAMRQGISRDGHHLYPAFPYPHFTRIADADMQALYAYLMAQPAVRSTPPKTALPFPMNLRPLVAGWNALFLRQGELQPEPAETAEWNRGRYLVEGLGHCSACHSPRNALGAEKGGEAARLAGGWAEGWEAPALTALSRAPVPWDAGELYRYLRTGYSALHGPAGGPMAPVVAELSALPDSDIRAMAAYLASLNPPDSGAEARSARAEAVAASTAEPVAASPAARLYDGACAVCHEGGERPDLFGIRPSLAFNSNLHSDRPDNLVRVILDGAAGPAAGLHGAMPAFRGALTDRQLADLVAYLRGRFAAGRPAWQDLEETVRRLR</sequence>
<evidence type="ECO:0000256" key="7">
    <source>
        <dbReference type="ARBA" id="ARBA00023004"/>
    </source>
</evidence>
<feature type="region of interest" description="Disordered" evidence="9">
    <location>
        <begin position="735"/>
        <end position="756"/>
    </location>
</feature>
<dbReference type="Gene3D" id="1.10.760.10">
    <property type="entry name" value="Cytochrome c-like domain"/>
    <property type="match status" value="3"/>
</dbReference>
<dbReference type="InterPro" id="IPR037165">
    <property type="entry name" value="AldOxase/xan_DH_Mopterin-bd_sf"/>
</dbReference>
<dbReference type="SUPFAM" id="SSF54665">
    <property type="entry name" value="CO dehydrogenase molybdoprotein N-domain-like"/>
    <property type="match status" value="1"/>
</dbReference>
<feature type="domain" description="Cytochrome c" evidence="10">
    <location>
        <begin position="945"/>
        <end position="1054"/>
    </location>
</feature>
<dbReference type="InterPro" id="IPR052516">
    <property type="entry name" value="N-heterocyclic_Hydroxylase"/>
</dbReference>
<evidence type="ECO:0000256" key="2">
    <source>
        <dbReference type="ARBA" id="ARBA00022448"/>
    </source>
</evidence>
<dbReference type="PROSITE" id="PS51007">
    <property type="entry name" value="CYTC"/>
    <property type="match status" value="3"/>
</dbReference>
<comment type="cofactor">
    <cofactor evidence="1">
        <name>heme c</name>
        <dbReference type="ChEBI" id="CHEBI:61717"/>
    </cofactor>
</comment>